<evidence type="ECO:0008006" key="6">
    <source>
        <dbReference type="Google" id="ProtNLM"/>
    </source>
</evidence>
<reference evidence="4 5" key="1">
    <citation type="submission" date="2016-06" db="EMBL/GenBank/DDBJ databases">
        <authorList>
            <person name="Kjaerup R.B."/>
            <person name="Dalgaard T.S."/>
            <person name="Juul-Madsen H.R."/>
        </authorList>
    </citation>
    <scope>NUCLEOTIDE SEQUENCE [LARGE SCALE GENOMIC DNA]</scope>
    <source>
        <strain evidence="4 5">1165133.8</strain>
    </source>
</reference>
<dbReference type="InterPro" id="IPR038332">
    <property type="entry name" value="PPE_sf"/>
</dbReference>
<proteinExistence type="inferred from homology"/>
<dbReference type="GO" id="GO:0052572">
    <property type="term" value="P:response to host immune response"/>
    <property type="evidence" value="ECO:0007669"/>
    <property type="project" value="TreeGrafter"/>
</dbReference>
<name>A0A1A3NMZ0_MYCAS</name>
<dbReference type="PANTHER" id="PTHR46766">
    <property type="entry name" value="GLUTAMINE-RICH PROTEIN 2"/>
    <property type="match status" value="1"/>
</dbReference>
<evidence type="ECO:0000313" key="4">
    <source>
        <dbReference type="EMBL" id="OBK21702.1"/>
    </source>
</evidence>
<dbReference type="OrthoDB" id="4752888at2"/>
<dbReference type="EMBL" id="LZLS01000198">
    <property type="protein sequence ID" value="OBK21702.1"/>
    <property type="molecule type" value="Genomic_DNA"/>
</dbReference>
<comment type="similarity">
    <text evidence="1">Belongs to the mycobacterial PPE family.</text>
</comment>
<evidence type="ECO:0000259" key="2">
    <source>
        <dbReference type="Pfam" id="PF00823"/>
    </source>
</evidence>
<dbReference type="InterPro" id="IPR000030">
    <property type="entry name" value="PPE_dom"/>
</dbReference>
<dbReference type="InterPro" id="IPR022171">
    <property type="entry name" value="PPE_C"/>
</dbReference>
<comment type="caution">
    <text evidence="4">The sequence shown here is derived from an EMBL/GenBank/DDBJ whole genome shotgun (WGS) entry which is preliminary data.</text>
</comment>
<dbReference type="AlphaFoldDB" id="A0A1A3NMZ0"/>
<evidence type="ECO:0000313" key="5">
    <source>
        <dbReference type="Proteomes" id="UP000093928"/>
    </source>
</evidence>
<gene>
    <name evidence="4" type="ORF">A5634_09560</name>
</gene>
<evidence type="ECO:0000259" key="3">
    <source>
        <dbReference type="Pfam" id="PF12484"/>
    </source>
</evidence>
<feature type="domain" description="PPE family C-terminal" evidence="3">
    <location>
        <begin position="298"/>
        <end position="376"/>
    </location>
</feature>
<feature type="domain" description="PPE" evidence="2">
    <location>
        <begin position="2"/>
        <end position="164"/>
    </location>
</feature>
<protein>
    <recommendedName>
        <fullName evidence="6">PPE family domain-containing protein</fullName>
    </recommendedName>
</protein>
<organism evidence="4 5">
    <name type="scientific">Mycobacterium asiaticum</name>
    <dbReference type="NCBI Taxonomy" id="1790"/>
    <lineage>
        <taxon>Bacteria</taxon>
        <taxon>Bacillati</taxon>
        <taxon>Actinomycetota</taxon>
        <taxon>Actinomycetes</taxon>
        <taxon>Mycobacteriales</taxon>
        <taxon>Mycobacteriaceae</taxon>
        <taxon>Mycobacterium</taxon>
    </lineage>
</organism>
<dbReference type="Gene3D" id="1.20.1260.20">
    <property type="entry name" value="PPE superfamily"/>
    <property type="match status" value="1"/>
</dbReference>
<evidence type="ECO:0000256" key="1">
    <source>
        <dbReference type="ARBA" id="ARBA00010652"/>
    </source>
</evidence>
<dbReference type="Pfam" id="PF12484">
    <property type="entry name" value="PPE-SVP"/>
    <property type="match status" value="1"/>
</dbReference>
<dbReference type="SUPFAM" id="SSF140459">
    <property type="entry name" value="PE/PPE dimer-like"/>
    <property type="match status" value="1"/>
</dbReference>
<accession>A0A1A3NMZ0</accession>
<dbReference type="Proteomes" id="UP000093928">
    <property type="component" value="Unassembled WGS sequence"/>
</dbReference>
<sequence length="380" mass="38199">MDFGALPPEVNSASMYAGAGAGPMLAAAAAWNGIASEMSAAAGSFATIVTQLTTEQWISSASMSMAAAVQPLVAWLTDTAESSALAASQAMASAAAFDRAFAMTVPPPAVAANRALLAELVATNVLGRNVPAIAATEARYGEMWAQDAAAMYEYAAASATAGRLNPLTDPAPITTAAGTPNQAAAVAQAAGTGVKAQEGLTNLISHGPDAVHSLAAPAAPEGSTSLLDLLSEFDKAELWWADEFDHNRATYWDYSVGQIGTGADGEGEDALDEIGAAPQAATAARALTPVSVATTPITAGLGKATFAGGLSVPASWSNSLPAPAAASAIDGTYWVVPQPDEYVEAMPPAPGMFAISETGGLGASPRYGVKPAVMPKQGLF</sequence>
<dbReference type="PANTHER" id="PTHR46766:SF1">
    <property type="entry name" value="GLUTAMINE-RICH PROTEIN 2"/>
    <property type="match status" value="1"/>
</dbReference>
<dbReference type="Pfam" id="PF00823">
    <property type="entry name" value="PPE"/>
    <property type="match status" value="1"/>
</dbReference>
<dbReference type="RefSeq" id="WP_065146405.1">
    <property type="nucleotide sequence ID" value="NZ_LZLS01000198.1"/>
</dbReference>